<dbReference type="EMBL" id="JBBMQX010000005">
    <property type="protein sequence ID" value="MEM5532430.1"/>
    <property type="molecule type" value="Genomic_DNA"/>
</dbReference>
<feature type="transmembrane region" description="Helical" evidence="2">
    <location>
        <begin position="31"/>
        <end position="52"/>
    </location>
</feature>
<keyword evidence="2" id="KW-0472">Membrane</keyword>
<gene>
    <name evidence="3" type="ORF">WNY57_08330</name>
</gene>
<proteinExistence type="predicted"/>
<evidence type="ECO:0000313" key="3">
    <source>
        <dbReference type="EMBL" id="MEM5532430.1"/>
    </source>
</evidence>
<organism evidence="3 4">
    <name type="scientific">Pseudoalteromonas arctica</name>
    <dbReference type="NCBI Taxonomy" id="394751"/>
    <lineage>
        <taxon>Bacteria</taxon>
        <taxon>Pseudomonadati</taxon>
        <taxon>Pseudomonadota</taxon>
        <taxon>Gammaproteobacteria</taxon>
        <taxon>Alteromonadales</taxon>
        <taxon>Pseudoalteromonadaceae</taxon>
        <taxon>Pseudoalteromonas</taxon>
    </lineage>
</organism>
<evidence type="ECO:0000313" key="4">
    <source>
        <dbReference type="Proteomes" id="UP001457661"/>
    </source>
</evidence>
<keyword evidence="2" id="KW-1133">Transmembrane helix</keyword>
<evidence type="ECO:0000256" key="1">
    <source>
        <dbReference type="SAM" id="Coils"/>
    </source>
</evidence>
<protein>
    <submittedName>
        <fullName evidence="3">Uncharacterized protein</fullName>
    </submittedName>
</protein>
<keyword evidence="1" id="KW-0175">Coiled coil</keyword>
<evidence type="ECO:0000256" key="2">
    <source>
        <dbReference type="SAM" id="Phobius"/>
    </source>
</evidence>
<accession>A0ABU9TFD6</accession>
<keyword evidence="2" id="KW-0812">Transmembrane</keyword>
<name>A0ABU9TFD6_9GAMM</name>
<keyword evidence="4" id="KW-1185">Reference proteome</keyword>
<reference evidence="3 4" key="1">
    <citation type="submission" date="2024-03" db="EMBL/GenBank/DDBJ databases">
        <title>Community enrichment and isolation of bacterial strains for fucoidan degradation.</title>
        <authorList>
            <person name="Sichert A."/>
        </authorList>
    </citation>
    <scope>NUCLEOTIDE SEQUENCE [LARGE SCALE GENOMIC DNA]</scope>
    <source>
        <strain evidence="3 4">AS26</strain>
    </source>
</reference>
<sequence length="221" mass="25410">MKEVSIVIRKENEPLENSEAEFKSSINWSSLLLAFSALITPILVAGIGYLHITETHAAKLEQQKQENEAERQAEYINLGVKILGGPANENNTNLRDWAVKLINNYSDVKMSEKTQNELIKKSSIPVDSVPDAFNPNLVGYSLKWDGDKTKSYGLEVQEKRGDSWSYLKALSLQGNTHYLYLPRNISLRWRVLEYPLSDEKNNNRDWKKLLINDFESQYYPQ</sequence>
<dbReference type="RefSeq" id="WP_008138912.1">
    <property type="nucleotide sequence ID" value="NZ_JBBMQX010000005.1"/>
</dbReference>
<feature type="coiled-coil region" evidence="1">
    <location>
        <begin position="50"/>
        <end position="77"/>
    </location>
</feature>
<dbReference type="Proteomes" id="UP001457661">
    <property type="component" value="Unassembled WGS sequence"/>
</dbReference>
<comment type="caution">
    <text evidence="3">The sequence shown here is derived from an EMBL/GenBank/DDBJ whole genome shotgun (WGS) entry which is preliminary data.</text>
</comment>